<comment type="similarity">
    <text evidence="2 9">Belongs to the snRNP Sm proteins family.</text>
</comment>
<dbReference type="SUPFAM" id="SSF50182">
    <property type="entry name" value="Sm-like ribonucleoproteins"/>
    <property type="match status" value="1"/>
</dbReference>
<dbReference type="Gene3D" id="2.30.30.100">
    <property type="match status" value="1"/>
</dbReference>
<keyword evidence="3 9" id="KW-0507">mRNA processing</keyword>
<evidence type="ECO:0000256" key="3">
    <source>
        <dbReference type="ARBA" id="ARBA00022664"/>
    </source>
</evidence>
<comment type="subunit">
    <text evidence="9">LSm subunits form a heteromer with a doughnut shape.</text>
</comment>
<dbReference type="CDD" id="cd01727">
    <property type="entry name" value="LSm8"/>
    <property type="match status" value="1"/>
</dbReference>
<evidence type="ECO:0000256" key="5">
    <source>
        <dbReference type="ARBA" id="ARBA00022884"/>
    </source>
</evidence>
<evidence type="ECO:0000313" key="12">
    <source>
        <dbReference type="Proteomes" id="UP000014680"/>
    </source>
</evidence>
<dbReference type="AlphaFoldDB" id="A0A0A1TV87"/>
<dbReference type="Pfam" id="PF01423">
    <property type="entry name" value="LSM"/>
    <property type="match status" value="1"/>
</dbReference>
<dbReference type="PROSITE" id="PS52002">
    <property type="entry name" value="SM"/>
    <property type="match status" value="1"/>
</dbReference>
<proteinExistence type="inferred from homology"/>
<dbReference type="EMBL" id="KB207140">
    <property type="protein sequence ID" value="ELP84216.1"/>
    <property type="molecule type" value="Genomic_DNA"/>
</dbReference>
<organism evidence="11 12">
    <name type="scientific">Entamoeba invadens IP1</name>
    <dbReference type="NCBI Taxonomy" id="370355"/>
    <lineage>
        <taxon>Eukaryota</taxon>
        <taxon>Amoebozoa</taxon>
        <taxon>Evosea</taxon>
        <taxon>Archamoebae</taxon>
        <taxon>Mastigamoebida</taxon>
        <taxon>Entamoebidae</taxon>
        <taxon>Entamoeba</taxon>
    </lineage>
</organism>
<keyword evidence="5 9" id="KW-0694">RNA-binding</keyword>
<dbReference type="InterPro" id="IPR034103">
    <property type="entry name" value="Lsm8"/>
</dbReference>
<comment type="function">
    <text evidence="9">Plays role in pre-mRNA splicing as component of the U4/U6-U5 tri-snRNP complex that is involved in spliceosome assembly, and as component of the precatalytic spliceosome (spliceosome B complex). The heptameric LSM2-8 complex binds specifically to the 3'-terminal U-tract of U6 snRNA.</text>
</comment>
<protein>
    <recommendedName>
        <fullName evidence="9">U6 snRNA-associated Sm-like protein LSm8</fullName>
    </recommendedName>
</protein>
<evidence type="ECO:0000313" key="11">
    <source>
        <dbReference type="EMBL" id="ELP84216.1"/>
    </source>
</evidence>
<dbReference type="GO" id="GO:0003729">
    <property type="term" value="F:mRNA binding"/>
    <property type="evidence" value="ECO:0007669"/>
    <property type="project" value="TreeGrafter"/>
</dbReference>
<accession>A0A0A1TV87</accession>
<dbReference type="GO" id="GO:0005688">
    <property type="term" value="C:U6 snRNP"/>
    <property type="evidence" value="ECO:0007669"/>
    <property type="project" value="UniProtKB-UniRule"/>
</dbReference>
<evidence type="ECO:0000256" key="4">
    <source>
        <dbReference type="ARBA" id="ARBA00022728"/>
    </source>
</evidence>
<evidence type="ECO:0000256" key="9">
    <source>
        <dbReference type="RuleBase" id="RU365048"/>
    </source>
</evidence>
<comment type="subcellular location">
    <subcellularLocation>
        <location evidence="1 9">Nucleus</location>
    </subcellularLocation>
</comment>
<dbReference type="InterPro" id="IPR010920">
    <property type="entry name" value="LSM_dom_sf"/>
</dbReference>
<dbReference type="GO" id="GO:0000398">
    <property type="term" value="P:mRNA splicing, via spliceosome"/>
    <property type="evidence" value="ECO:0007669"/>
    <property type="project" value="UniProtKB-UniRule"/>
</dbReference>
<dbReference type="InterPro" id="IPR001163">
    <property type="entry name" value="Sm_dom_euk/arc"/>
</dbReference>
<dbReference type="InterPro" id="IPR044642">
    <property type="entry name" value="PTHR15588"/>
</dbReference>
<keyword evidence="6 9" id="KW-0508">mRNA splicing</keyword>
<keyword evidence="4 9" id="KW-0747">Spliceosome</keyword>
<dbReference type="Proteomes" id="UP000014680">
    <property type="component" value="Unassembled WGS sequence"/>
</dbReference>
<keyword evidence="7 9" id="KW-0539">Nucleus</keyword>
<dbReference type="SMART" id="SM00651">
    <property type="entry name" value="Sm"/>
    <property type="match status" value="1"/>
</dbReference>
<evidence type="ECO:0000256" key="1">
    <source>
        <dbReference type="ARBA" id="ARBA00004123"/>
    </source>
</evidence>
<dbReference type="GO" id="GO:0071011">
    <property type="term" value="C:precatalytic spliceosome"/>
    <property type="evidence" value="ECO:0007669"/>
    <property type="project" value="TreeGrafter"/>
</dbReference>
<dbReference type="FunFam" id="2.30.30.100:FF:000095">
    <property type="entry name" value="U6 snRNA-associated Sm-like protein LSm8"/>
    <property type="match status" value="1"/>
</dbReference>
<feature type="domain" description="Sm" evidence="10">
    <location>
        <begin position="1"/>
        <end position="74"/>
    </location>
</feature>
<dbReference type="GeneID" id="14883224"/>
<dbReference type="GO" id="GO:0046540">
    <property type="term" value="C:U4/U6 x U5 tri-snRNP complex"/>
    <property type="evidence" value="ECO:0007669"/>
    <property type="project" value="UniProtKB-UniRule"/>
</dbReference>
<keyword evidence="8 9" id="KW-0687">Ribonucleoprotein</keyword>
<reference evidence="11 12" key="1">
    <citation type="submission" date="2012-10" db="EMBL/GenBank/DDBJ databases">
        <authorList>
            <person name="Zafar N."/>
            <person name="Inman J."/>
            <person name="Hall N."/>
            <person name="Lorenzi H."/>
            <person name="Caler E."/>
        </authorList>
    </citation>
    <scope>NUCLEOTIDE SEQUENCE [LARGE SCALE GENOMIC DNA]</scope>
    <source>
        <strain evidence="11 12">IP1</strain>
    </source>
</reference>
<gene>
    <name evidence="9" type="primary">LSM8</name>
    <name evidence="11" type="ORF">EIN_064310</name>
</gene>
<dbReference type="VEuPathDB" id="AmoebaDB:EIN_064310"/>
<dbReference type="OMA" id="AACDQTT"/>
<name>A0A0A1TV87_ENTIV</name>
<evidence type="ECO:0000256" key="7">
    <source>
        <dbReference type="ARBA" id="ARBA00023242"/>
    </source>
</evidence>
<dbReference type="RefSeq" id="XP_004183562.1">
    <property type="nucleotide sequence ID" value="XM_004183514.1"/>
</dbReference>
<evidence type="ECO:0000259" key="10">
    <source>
        <dbReference type="PROSITE" id="PS52002"/>
    </source>
</evidence>
<dbReference type="OrthoDB" id="10263346at2759"/>
<dbReference type="InterPro" id="IPR047575">
    <property type="entry name" value="Sm"/>
</dbReference>
<sequence>MSLIKQYQNKLVEAVTNDGRIFIGTLIGYDNPSNIVLRECIERVFSKSGVSVIPCGLLVLRGDEIILIGALDEQKDSSVDWPSVIANPLAHALI</sequence>
<keyword evidence="12" id="KW-1185">Reference proteome</keyword>
<evidence type="ECO:0000256" key="6">
    <source>
        <dbReference type="ARBA" id="ARBA00023187"/>
    </source>
</evidence>
<dbReference type="KEGG" id="eiv:EIN_064310"/>
<evidence type="ECO:0000256" key="8">
    <source>
        <dbReference type="ARBA" id="ARBA00023274"/>
    </source>
</evidence>
<dbReference type="PANTHER" id="PTHR15588">
    <property type="entry name" value="LSM1"/>
    <property type="match status" value="1"/>
</dbReference>
<evidence type="ECO:0000256" key="2">
    <source>
        <dbReference type="ARBA" id="ARBA00006850"/>
    </source>
</evidence>
<dbReference type="PANTHER" id="PTHR15588:SF9">
    <property type="entry name" value="U6 SNRNA-ASSOCIATED SM-LIKE PROTEIN LSM8"/>
    <property type="match status" value="1"/>
</dbReference>